<evidence type="ECO:0000313" key="1">
    <source>
        <dbReference type="EMBL" id="KAL0183930.1"/>
    </source>
</evidence>
<gene>
    <name evidence="1" type="ORF">M9458_019626</name>
</gene>
<sequence length="56" mass="6312">MTSTAQILAFKLSPPSQDGSPERLFSCDEDIERHYEVVPSVVCSMCCLFGIIYCFF</sequence>
<dbReference type="Proteomes" id="UP001529510">
    <property type="component" value="Unassembled WGS sequence"/>
</dbReference>
<dbReference type="PANTHER" id="PTHR31247">
    <property type="entry name" value="TRANSMEMBRANE PROTEIN 198 FAMILY MEMBER"/>
    <property type="match status" value="1"/>
</dbReference>
<comment type="caution">
    <text evidence="1">The sequence shown here is derived from an EMBL/GenBank/DDBJ whole genome shotgun (WGS) entry which is preliminary data.</text>
</comment>
<evidence type="ECO:0000313" key="2">
    <source>
        <dbReference type="Proteomes" id="UP001529510"/>
    </source>
</evidence>
<feature type="non-terminal residue" evidence="1">
    <location>
        <position position="56"/>
    </location>
</feature>
<proteinExistence type="predicted"/>
<protein>
    <submittedName>
        <fullName evidence="1">Uncharacterized protein</fullName>
    </submittedName>
</protein>
<organism evidence="1 2">
    <name type="scientific">Cirrhinus mrigala</name>
    <name type="common">Mrigala</name>
    <dbReference type="NCBI Taxonomy" id="683832"/>
    <lineage>
        <taxon>Eukaryota</taxon>
        <taxon>Metazoa</taxon>
        <taxon>Chordata</taxon>
        <taxon>Craniata</taxon>
        <taxon>Vertebrata</taxon>
        <taxon>Euteleostomi</taxon>
        <taxon>Actinopterygii</taxon>
        <taxon>Neopterygii</taxon>
        <taxon>Teleostei</taxon>
        <taxon>Ostariophysi</taxon>
        <taxon>Cypriniformes</taxon>
        <taxon>Cyprinidae</taxon>
        <taxon>Labeoninae</taxon>
        <taxon>Labeonini</taxon>
        <taxon>Cirrhinus</taxon>
    </lineage>
</organism>
<dbReference type="EMBL" id="JAMKFB020000009">
    <property type="protein sequence ID" value="KAL0183930.1"/>
    <property type="molecule type" value="Genomic_DNA"/>
</dbReference>
<name>A0ABD0QCF8_CIRMR</name>
<dbReference type="PANTHER" id="PTHR31247:SF7">
    <property type="entry name" value="TRANSMEMBRANE PROTEIN 198"/>
    <property type="match status" value="1"/>
</dbReference>
<dbReference type="AlphaFoldDB" id="A0ABD0QCF8"/>
<reference evidence="1 2" key="1">
    <citation type="submission" date="2024-05" db="EMBL/GenBank/DDBJ databases">
        <title>Genome sequencing and assembly of Indian major carp, Cirrhinus mrigala (Hamilton, 1822).</title>
        <authorList>
            <person name="Mohindra V."/>
            <person name="Chowdhury L.M."/>
            <person name="Lal K."/>
            <person name="Jena J.K."/>
        </authorList>
    </citation>
    <scope>NUCLEOTIDE SEQUENCE [LARGE SCALE GENOMIC DNA]</scope>
    <source>
        <strain evidence="1">CM1030</strain>
        <tissue evidence="1">Blood</tissue>
    </source>
</reference>
<accession>A0ABD0QCF8</accession>
<keyword evidence="2" id="KW-1185">Reference proteome</keyword>
<dbReference type="InterPro" id="IPR040236">
    <property type="entry name" value="TMEM198"/>
</dbReference>